<dbReference type="AlphaFoldDB" id="A0A2K4MLV9"/>
<dbReference type="GO" id="GO:0016787">
    <property type="term" value="F:hydrolase activity"/>
    <property type="evidence" value="ECO:0007669"/>
    <property type="project" value="UniProtKB-KW"/>
</dbReference>
<dbReference type="InterPro" id="IPR050266">
    <property type="entry name" value="AB_hydrolase_sf"/>
</dbReference>
<dbReference type="PANTHER" id="PTHR43798">
    <property type="entry name" value="MONOACYLGLYCEROL LIPASE"/>
    <property type="match status" value="1"/>
</dbReference>
<protein>
    <submittedName>
        <fullName evidence="2">Alpha/beta hydrolase</fullName>
    </submittedName>
</protein>
<reference evidence="2 3" key="1">
    <citation type="submission" date="2018-01" db="EMBL/GenBank/DDBJ databases">
        <title>Genomic Sequence of Chromobacterium MWU13-2610 from wild cranberry bogs within the Cape Cod National Seashore.</title>
        <authorList>
            <person name="O'Hara-Hanley K."/>
            <person name="Soby S."/>
            <person name="Harrison A."/>
        </authorList>
    </citation>
    <scope>NUCLEOTIDE SEQUENCE [LARGE SCALE GENOMIC DNA]</scope>
    <source>
        <strain evidence="2 3">MWU13-2610</strain>
    </source>
</reference>
<evidence type="ECO:0000313" key="3">
    <source>
        <dbReference type="Proteomes" id="UP000236416"/>
    </source>
</evidence>
<organism evidence="2 3">
    <name type="scientific">Chromobacterium sinusclupearum</name>
    <dbReference type="NCBI Taxonomy" id="2077146"/>
    <lineage>
        <taxon>Bacteria</taxon>
        <taxon>Pseudomonadati</taxon>
        <taxon>Pseudomonadota</taxon>
        <taxon>Betaproteobacteria</taxon>
        <taxon>Neisseriales</taxon>
        <taxon>Chromobacteriaceae</taxon>
        <taxon>Chromobacterium</taxon>
    </lineage>
</organism>
<proteinExistence type="predicted"/>
<comment type="caution">
    <text evidence="2">The sequence shown here is derived from an EMBL/GenBank/DDBJ whole genome shotgun (WGS) entry which is preliminary data.</text>
</comment>
<dbReference type="InterPro" id="IPR000073">
    <property type="entry name" value="AB_hydrolase_1"/>
</dbReference>
<dbReference type="PANTHER" id="PTHR43798:SF33">
    <property type="entry name" value="HYDROLASE, PUTATIVE (AFU_ORTHOLOGUE AFUA_2G14860)-RELATED"/>
    <property type="match status" value="1"/>
</dbReference>
<evidence type="ECO:0000259" key="1">
    <source>
        <dbReference type="Pfam" id="PF12697"/>
    </source>
</evidence>
<evidence type="ECO:0000313" key="2">
    <source>
        <dbReference type="EMBL" id="POA97755.1"/>
    </source>
</evidence>
<dbReference type="InterPro" id="IPR029058">
    <property type="entry name" value="AB_hydrolase_fold"/>
</dbReference>
<accession>A0A2K4MLV9</accession>
<sequence>MLKRIETAPLRSRFFFASSYYESTNQQAFFAAVTRCMAKIFNRGLKMENRSTLHTESGVRLRRVSNRPGRHNWLLLPGGPGLGSESLASLASCLDVDGAVWLVDLPGDGNNTGQPEDYRRWPGVIREAACALPHCVFVGHSTGGMYLLSTPELETLLQGLVLISSAPDARWQSRFARTSEQYPLPEVGQAFEAYSQNPSAETLKRLTLAAAPWNFSPASLASGRAMLETLSYNVAAMEWSGQHFDAEYQARWWPSQLPVLILSGSEDRIVDQSLWQDSAYQGANVRHAVIEGAEHFPWFEAPERVAAEFALFAQRLA</sequence>
<feature type="domain" description="AB hydrolase-1" evidence="1">
    <location>
        <begin position="74"/>
        <end position="307"/>
    </location>
</feature>
<dbReference type="GO" id="GO:0016020">
    <property type="term" value="C:membrane"/>
    <property type="evidence" value="ECO:0007669"/>
    <property type="project" value="TreeGrafter"/>
</dbReference>
<gene>
    <name evidence="2" type="ORF">C2134_15350</name>
</gene>
<name>A0A2K4MLV9_9NEIS</name>
<dbReference type="SUPFAM" id="SSF53474">
    <property type="entry name" value="alpha/beta-Hydrolases"/>
    <property type="match status" value="1"/>
</dbReference>
<dbReference type="Pfam" id="PF12697">
    <property type="entry name" value="Abhydrolase_6"/>
    <property type="match status" value="1"/>
</dbReference>
<dbReference type="EMBL" id="PPTF01000069">
    <property type="protein sequence ID" value="POA97755.1"/>
    <property type="molecule type" value="Genomic_DNA"/>
</dbReference>
<dbReference type="Proteomes" id="UP000236416">
    <property type="component" value="Unassembled WGS sequence"/>
</dbReference>
<dbReference type="Gene3D" id="3.40.50.1820">
    <property type="entry name" value="alpha/beta hydrolase"/>
    <property type="match status" value="1"/>
</dbReference>
<keyword evidence="2" id="KW-0378">Hydrolase</keyword>
<keyword evidence="3" id="KW-1185">Reference proteome</keyword>
<dbReference type="RefSeq" id="WP_103321025.1">
    <property type="nucleotide sequence ID" value="NZ_PPTF01000069.1"/>
</dbReference>